<feature type="compositionally biased region" description="Basic and acidic residues" evidence="12">
    <location>
        <begin position="17"/>
        <end position="28"/>
    </location>
</feature>
<evidence type="ECO:0000256" key="8">
    <source>
        <dbReference type="ARBA" id="ARBA00022977"/>
    </source>
</evidence>
<proteinExistence type="inferred from homology"/>
<evidence type="ECO:0000313" key="15">
    <source>
        <dbReference type="Proteomes" id="UP000298781"/>
    </source>
</evidence>
<keyword evidence="15" id="KW-1185">Reference proteome</keyword>
<dbReference type="InterPro" id="IPR015168">
    <property type="entry name" value="SsuA/THI5"/>
</dbReference>
<evidence type="ECO:0000256" key="2">
    <source>
        <dbReference type="ARBA" id="ARBA00004948"/>
    </source>
</evidence>
<evidence type="ECO:0000256" key="9">
    <source>
        <dbReference type="ARBA" id="ARBA00023004"/>
    </source>
</evidence>
<keyword evidence="6" id="KW-0479">Metal-binding</keyword>
<dbReference type="PANTHER" id="PTHR31528:SF1">
    <property type="entry name" value="4-AMINO-5-HYDROXYMETHYL-2-METHYLPYRIMIDINE PHOSPHATE SYNTHASE THI11-RELATED"/>
    <property type="match status" value="1"/>
</dbReference>
<evidence type="ECO:0000256" key="1">
    <source>
        <dbReference type="ARBA" id="ARBA00003469"/>
    </source>
</evidence>
<evidence type="ECO:0000256" key="4">
    <source>
        <dbReference type="ARBA" id="ARBA00011738"/>
    </source>
</evidence>
<comment type="catalytic activity">
    <reaction evidence="11">
        <text>N(6)-(pyridoxal phosphate)-L-lysyl-[4-amino-5-hydroxymethyl-2-methylpyrimidine phosphate synthase] + L-histidyl-[4-amino-5-hydroxymethyl-2-methylpyrimidine phosphate synthase] + 2 Fe(3+) + 4 H2O = L-lysyl-[4-amino-5-hydroxymethyl-2-methylpyrimidine phosphate synthase] + (2S)-2-amino-5-hydroxy-4-oxopentanoyl-[4-amino-5-hydroxymethyl-2-methylpyrimidine phosphate synthase] + 4-amino-2-methyl-5-(phosphooxymethyl)pyrimidine + 3-oxopropanoate + 2 Fe(2+) + 2 H(+)</text>
        <dbReference type="Rhea" id="RHEA:65756"/>
        <dbReference type="Rhea" id="RHEA-COMP:16892"/>
        <dbReference type="Rhea" id="RHEA-COMP:16893"/>
        <dbReference type="Rhea" id="RHEA-COMP:16894"/>
        <dbReference type="Rhea" id="RHEA-COMP:16895"/>
        <dbReference type="ChEBI" id="CHEBI:15377"/>
        <dbReference type="ChEBI" id="CHEBI:15378"/>
        <dbReference type="ChEBI" id="CHEBI:29033"/>
        <dbReference type="ChEBI" id="CHEBI:29034"/>
        <dbReference type="ChEBI" id="CHEBI:29969"/>
        <dbReference type="ChEBI" id="CHEBI:29979"/>
        <dbReference type="ChEBI" id="CHEBI:33190"/>
        <dbReference type="ChEBI" id="CHEBI:58354"/>
        <dbReference type="ChEBI" id="CHEBI:143915"/>
        <dbReference type="ChEBI" id="CHEBI:157692"/>
    </reaction>
    <physiologicalReaction direction="left-to-right" evidence="11">
        <dbReference type="Rhea" id="RHEA:65757"/>
    </physiologicalReaction>
</comment>
<evidence type="ECO:0000256" key="5">
    <source>
        <dbReference type="ARBA" id="ARBA00022679"/>
    </source>
</evidence>
<keyword evidence="8" id="KW-0784">Thiamine biosynthesis</keyword>
<dbReference type="EMBL" id="CP039690">
    <property type="protein sequence ID" value="QCI66878.1"/>
    <property type="molecule type" value="Genomic_DNA"/>
</dbReference>
<gene>
    <name evidence="14" type="ORF">E8M01_23105</name>
</gene>
<name>A0A4D7B9M9_9HYPH</name>
<evidence type="ECO:0000256" key="3">
    <source>
        <dbReference type="ARBA" id="ARBA00009406"/>
    </source>
</evidence>
<dbReference type="GO" id="GO:0009228">
    <property type="term" value="P:thiamine biosynthetic process"/>
    <property type="evidence" value="ECO:0007669"/>
    <property type="project" value="UniProtKB-KW"/>
</dbReference>
<comment type="function">
    <text evidence="1">Responsible for the formation of the pyrimidine heterocycle in the thiamine biosynthesis pathway. Catalyzes the formation of hydroxymethylpyrimidine phosphate (HMP-P) from histidine and pyridoxal phosphate (PLP). The protein uses PLP and the active site histidine to form HMP-P, generating an inactive enzyme. The enzyme can only undergo a single turnover, which suggests it is a suicide enzyme.</text>
</comment>
<dbReference type="PANTHER" id="PTHR31528">
    <property type="entry name" value="4-AMINO-5-HYDROXYMETHYL-2-METHYLPYRIMIDINE PHOSPHATE SYNTHASE THI11-RELATED"/>
    <property type="match status" value="1"/>
</dbReference>
<dbReference type="InterPro" id="IPR027939">
    <property type="entry name" value="NMT1/THI5"/>
</dbReference>
<sequence length="420" mass="45219">MRAPPVDPISPSRLTRSSRDTAHRRQADRPAGSRQAEGRSGKTIRGCSMSGKTRAADNAVDRCMQAEASLTRRSLALGAASLSMMLAAPASHAQGRPKVRLWGASATVEAYHGFLFLGNPLGFFKDDGVDVEFGTAAGSAATLQLIAAGQVQMGYIGMDVLILAKARNPQLPITAVYLQDRGNIYEIVVPEDSAIKTVADLKDKTIGVANLASGAIPSLRATLTDAGLDPNASVGLIPVGNGAQAAAALRAGRIQALSLFRAQHALIETLGFKFRRFTRNAPSAVIAVNTAFLKDHREAVIKTLRGIAKSSIFAEVNPAATVRQFWAMFGKPQGLTEDEAMKRSAYILSSTAELWKDYKDKSVPWGDMTARQWEEMQKFLIDQKLQDRPVAIEALFTNELTAEVNRFDQDAVVAVARAAR</sequence>
<evidence type="ECO:0000256" key="10">
    <source>
        <dbReference type="ARBA" id="ARBA00033171"/>
    </source>
</evidence>
<dbReference type="SUPFAM" id="SSF53850">
    <property type="entry name" value="Periplasmic binding protein-like II"/>
    <property type="match status" value="1"/>
</dbReference>
<keyword evidence="5" id="KW-0808">Transferase</keyword>
<protein>
    <recommendedName>
        <fullName evidence="10">Thiamine pyrimidine synthase</fullName>
    </recommendedName>
</protein>
<dbReference type="GO" id="GO:0016740">
    <property type="term" value="F:transferase activity"/>
    <property type="evidence" value="ECO:0007669"/>
    <property type="project" value="UniProtKB-KW"/>
</dbReference>
<comment type="similarity">
    <text evidence="3">Belongs to the NMT1/THI5 family.</text>
</comment>
<organism evidence="14 15">
    <name type="scientific">Phreatobacter stygius</name>
    <dbReference type="NCBI Taxonomy" id="1940610"/>
    <lineage>
        <taxon>Bacteria</taxon>
        <taxon>Pseudomonadati</taxon>
        <taxon>Pseudomonadota</taxon>
        <taxon>Alphaproteobacteria</taxon>
        <taxon>Hyphomicrobiales</taxon>
        <taxon>Phreatobacteraceae</taxon>
        <taxon>Phreatobacter</taxon>
    </lineage>
</organism>
<keyword evidence="7" id="KW-0663">Pyridoxal phosphate</keyword>
<evidence type="ECO:0000256" key="12">
    <source>
        <dbReference type="SAM" id="MobiDB-lite"/>
    </source>
</evidence>
<dbReference type="KEGG" id="pstg:E8M01_23105"/>
<evidence type="ECO:0000256" key="11">
    <source>
        <dbReference type="ARBA" id="ARBA00048179"/>
    </source>
</evidence>
<feature type="domain" description="SsuA/THI5-like" evidence="13">
    <location>
        <begin position="110"/>
        <end position="319"/>
    </location>
</feature>
<dbReference type="Pfam" id="PF09084">
    <property type="entry name" value="NMT1"/>
    <property type="match status" value="1"/>
</dbReference>
<dbReference type="Proteomes" id="UP000298781">
    <property type="component" value="Chromosome"/>
</dbReference>
<evidence type="ECO:0000259" key="13">
    <source>
        <dbReference type="Pfam" id="PF09084"/>
    </source>
</evidence>
<comment type="pathway">
    <text evidence="2">Cofactor biosynthesis; thiamine diphosphate biosynthesis.</text>
</comment>
<dbReference type="GO" id="GO:0046872">
    <property type="term" value="F:metal ion binding"/>
    <property type="evidence" value="ECO:0007669"/>
    <property type="project" value="UniProtKB-KW"/>
</dbReference>
<comment type="subunit">
    <text evidence="4">Homodimer.</text>
</comment>
<evidence type="ECO:0000256" key="6">
    <source>
        <dbReference type="ARBA" id="ARBA00022723"/>
    </source>
</evidence>
<dbReference type="OrthoDB" id="6522570at2"/>
<feature type="region of interest" description="Disordered" evidence="12">
    <location>
        <begin position="1"/>
        <end position="51"/>
    </location>
</feature>
<dbReference type="Gene3D" id="3.40.190.10">
    <property type="entry name" value="Periplasmic binding protein-like II"/>
    <property type="match status" value="2"/>
</dbReference>
<dbReference type="AlphaFoldDB" id="A0A4D7B9M9"/>
<accession>A0A4D7B9M9</accession>
<evidence type="ECO:0000313" key="14">
    <source>
        <dbReference type="EMBL" id="QCI66878.1"/>
    </source>
</evidence>
<keyword evidence="9" id="KW-0408">Iron</keyword>
<reference evidence="14 15" key="1">
    <citation type="submission" date="2019-04" db="EMBL/GenBank/DDBJ databases">
        <title>Phreatobacter aquaticus sp. nov.</title>
        <authorList>
            <person name="Choi A."/>
        </authorList>
    </citation>
    <scope>NUCLEOTIDE SEQUENCE [LARGE SCALE GENOMIC DNA]</scope>
    <source>
        <strain evidence="14 15">KCTC 52518</strain>
    </source>
</reference>
<evidence type="ECO:0000256" key="7">
    <source>
        <dbReference type="ARBA" id="ARBA00022898"/>
    </source>
</evidence>